<name>A0A1Y1W298_9FUNG</name>
<feature type="binding site" evidence="1">
    <location>
        <position position="61"/>
    </location>
    <ligand>
        <name>Zn(2+)</name>
        <dbReference type="ChEBI" id="CHEBI:29105"/>
    </ligand>
</feature>
<keyword evidence="1" id="KW-0862">Zinc</keyword>
<organism evidence="2 3">
    <name type="scientific">Linderina pennispora</name>
    <dbReference type="NCBI Taxonomy" id="61395"/>
    <lineage>
        <taxon>Eukaryota</taxon>
        <taxon>Fungi</taxon>
        <taxon>Fungi incertae sedis</taxon>
        <taxon>Zoopagomycota</taxon>
        <taxon>Kickxellomycotina</taxon>
        <taxon>Kickxellomycetes</taxon>
        <taxon>Kickxellales</taxon>
        <taxon>Kickxellaceae</taxon>
        <taxon>Linderina</taxon>
    </lineage>
</organism>
<dbReference type="InterPro" id="IPR005301">
    <property type="entry name" value="MOB_kinase_act_fam"/>
</dbReference>
<protein>
    <submittedName>
        <fullName evidence="2">Mps one binder kinase activator-like 4</fullName>
    </submittedName>
</protein>
<keyword evidence="1" id="KW-0479">Metal-binding</keyword>
<dbReference type="RefSeq" id="XP_040741557.1">
    <property type="nucleotide sequence ID" value="XM_040891727.1"/>
</dbReference>
<keyword evidence="2" id="KW-0418">Kinase</keyword>
<proteinExistence type="predicted"/>
<feature type="binding site" evidence="1">
    <location>
        <position position="132"/>
    </location>
    <ligand>
        <name>Zn(2+)</name>
        <dbReference type="ChEBI" id="CHEBI:29105"/>
    </ligand>
</feature>
<dbReference type="InterPro" id="IPR036703">
    <property type="entry name" value="MOB_kinase_act_sf"/>
</dbReference>
<accession>A0A1Y1W298</accession>
<evidence type="ECO:0000256" key="1">
    <source>
        <dbReference type="PIRSR" id="PIRSR605301-1"/>
    </source>
</evidence>
<dbReference type="STRING" id="61395.A0A1Y1W298"/>
<dbReference type="SUPFAM" id="SSF101152">
    <property type="entry name" value="Mob1/phocein"/>
    <property type="match status" value="1"/>
</dbReference>
<gene>
    <name evidence="2" type="ORF">DL89DRAFT_48546</name>
</gene>
<dbReference type="AlphaFoldDB" id="A0A1Y1W298"/>
<reference evidence="2 3" key="1">
    <citation type="submission" date="2016-07" db="EMBL/GenBank/DDBJ databases">
        <title>Pervasive Adenine N6-methylation of Active Genes in Fungi.</title>
        <authorList>
            <consortium name="DOE Joint Genome Institute"/>
            <person name="Mondo S.J."/>
            <person name="Dannebaum R.O."/>
            <person name="Kuo R.C."/>
            <person name="Labutti K."/>
            <person name="Haridas S."/>
            <person name="Kuo A."/>
            <person name="Salamov A."/>
            <person name="Ahrendt S.R."/>
            <person name="Lipzen A."/>
            <person name="Sullivan W."/>
            <person name="Andreopoulos W.B."/>
            <person name="Clum A."/>
            <person name="Lindquist E."/>
            <person name="Daum C."/>
            <person name="Ramamoorthy G.K."/>
            <person name="Gryganskyi A."/>
            <person name="Culley D."/>
            <person name="Magnuson J.K."/>
            <person name="James T.Y."/>
            <person name="O'Malley M.A."/>
            <person name="Stajich J.E."/>
            <person name="Spatafora J.W."/>
            <person name="Visel A."/>
            <person name="Grigoriev I.V."/>
        </authorList>
    </citation>
    <scope>NUCLEOTIDE SEQUENCE [LARGE SCALE GENOMIC DNA]</scope>
    <source>
        <strain evidence="2 3">ATCC 12442</strain>
    </source>
</reference>
<dbReference type="SMART" id="SM01388">
    <property type="entry name" value="Mob1_phocein"/>
    <property type="match status" value="1"/>
</dbReference>
<keyword evidence="2" id="KW-0808">Transferase</keyword>
<feature type="binding site" evidence="1">
    <location>
        <position position="137"/>
    </location>
    <ligand>
        <name>Zn(2+)</name>
        <dbReference type="ChEBI" id="CHEBI:29105"/>
    </ligand>
</feature>
<dbReference type="Proteomes" id="UP000193922">
    <property type="component" value="Unassembled WGS sequence"/>
</dbReference>
<sequence length="185" mass="21590">MAGQEYLQSLLRTHRYDIDDLLQVPVGMDKTVWLYEHMRQICIELGWYIVEMHRECTETGCPMMRANEDTYFCAGHGHPKPCSAIGYSVHTVNYAIGQLNNQGSFPSRLYVPETSMKHFQSMARRIYRIFAHAYFHHREIFEVQENATFLYARFVKLARKYELSPESLIIIPELPTTISADDADF</sequence>
<dbReference type="PANTHER" id="PTHR22599">
    <property type="entry name" value="MPS ONE BINDER KINASE ACTIVATOR-LIKE MOB"/>
    <property type="match status" value="1"/>
</dbReference>
<evidence type="ECO:0000313" key="3">
    <source>
        <dbReference type="Proteomes" id="UP000193922"/>
    </source>
</evidence>
<keyword evidence="3" id="KW-1185">Reference proteome</keyword>
<dbReference type="GO" id="GO:0016301">
    <property type="term" value="F:kinase activity"/>
    <property type="evidence" value="ECO:0007669"/>
    <property type="project" value="UniProtKB-KW"/>
</dbReference>
<dbReference type="GeneID" id="63808375"/>
<dbReference type="Gene3D" id="1.20.140.30">
    <property type="entry name" value="MOB kinase activator"/>
    <property type="match status" value="1"/>
</dbReference>
<dbReference type="OrthoDB" id="10262609at2759"/>
<dbReference type="Pfam" id="PF03637">
    <property type="entry name" value="Mob1_phocein"/>
    <property type="match status" value="1"/>
</dbReference>
<evidence type="ECO:0000313" key="2">
    <source>
        <dbReference type="EMBL" id="ORX67670.1"/>
    </source>
</evidence>
<comment type="caution">
    <text evidence="2">The sequence shown here is derived from an EMBL/GenBank/DDBJ whole genome shotgun (WGS) entry which is preliminary data.</text>
</comment>
<dbReference type="EMBL" id="MCFD01000012">
    <property type="protein sequence ID" value="ORX67670.1"/>
    <property type="molecule type" value="Genomic_DNA"/>
</dbReference>
<feature type="binding site" evidence="1">
    <location>
        <position position="56"/>
    </location>
    <ligand>
        <name>Zn(2+)</name>
        <dbReference type="ChEBI" id="CHEBI:29105"/>
    </ligand>
</feature>